<accession>A0A8S5RP72</accession>
<organism evidence="1">
    <name type="scientific">virus sp. ctrcb4</name>
    <dbReference type="NCBI Taxonomy" id="2825824"/>
    <lineage>
        <taxon>Viruses</taxon>
    </lineage>
</organism>
<reference evidence="1" key="1">
    <citation type="journal article" date="2021" name="Proc. Natl. Acad. Sci. U.S.A.">
        <title>A Catalog of Tens of Thousands of Viruses from Human Metagenomes Reveals Hidden Associations with Chronic Diseases.</title>
        <authorList>
            <person name="Tisza M.J."/>
            <person name="Buck C.B."/>
        </authorList>
    </citation>
    <scope>NUCLEOTIDE SEQUENCE</scope>
    <source>
        <strain evidence="1">Ctrcb4</strain>
    </source>
</reference>
<proteinExistence type="predicted"/>
<evidence type="ECO:0000313" key="1">
    <source>
        <dbReference type="EMBL" id="DAE33135.1"/>
    </source>
</evidence>
<sequence length="222" mass="26393">MHSSRPDPQVKEIARIKNLLGDAFYDQNSVIPDDYLDDPQEIYARLMQFRYALGVDPNHKFTNEEIEDLKKKHVKQITLTNRLKGKDHNSFSTTVFDNEGNVIRTEPYQPEYKYIPEESTVHREYDTNNTFQFLDRYSTDSIRRMLNDVAQVPNKKKDSTLYIKLGLKIPKYQHPAGKLMTSDTRKWMQDKNGEYAWAKRHNRPYPEFWGRLRDKNRESITD</sequence>
<name>A0A8S5RP72_9VIRU</name>
<dbReference type="EMBL" id="BK059132">
    <property type="protein sequence ID" value="DAE33135.1"/>
    <property type="molecule type" value="Genomic_DNA"/>
</dbReference>
<protein>
    <submittedName>
        <fullName evidence="1">DOCK protein</fullName>
    </submittedName>
</protein>